<evidence type="ECO:0000313" key="2">
    <source>
        <dbReference type="EMBL" id="PNX82711.1"/>
    </source>
</evidence>
<dbReference type="AlphaFoldDB" id="A0A2K3LVZ2"/>
<feature type="region of interest" description="Disordered" evidence="1">
    <location>
        <begin position="37"/>
        <end position="56"/>
    </location>
</feature>
<evidence type="ECO:0000313" key="3">
    <source>
        <dbReference type="Proteomes" id="UP000236291"/>
    </source>
</evidence>
<evidence type="ECO:0000256" key="1">
    <source>
        <dbReference type="SAM" id="MobiDB-lite"/>
    </source>
</evidence>
<name>A0A2K3LVZ2_TRIPR</name>
<reference evidence="2 3" key="2">
    <citation type="journal article" date="2017" name="Front. Plant Sci.">
        <title>Gene Classification and Mining of Molecular Markers Useful in Red Clover (Trifolium pratense) Breeding.</title>
        <authorList>
            <person name="Istvanek J."/>
            <person name="Dluhosova J."/>
            <person name="Dluhos P."/>
            <person name="Patkova L."/>
            <person name="Nedelnik J."/>
            <person name="Repkova J."/>
        </authorList>
    </citation>
    <scope>NUCLEOTIDE SEQUENCE [LARGE SCALE GENOMIC DNA]</scope>
    <source>
        <strain evidence="3">cv. Tatra</strain>
        <tissue evidence="2">Young leaves</tissue>
    </source>
</reference>
<proteinExistence type="predicted"/>
<feature type="non-terminal residue" evidence="2">
    <location>
        <position position="1"/>
    </location>
</feature>
<protein>
    <submittedName>
        <fullName evidence="2">Uncharacterized protein</fullName>
    </submittedName>
</protein>
<reference evidence="2 3" key="1">
    <citation type="journal article" date="2014" name="Am. J. Bot.">
        <title>Genome assembly and annotation for red clover (Trifolium pratense; Fabaceae).</title>
        <authorList>
            <person name="Istvanek J."/>
            <person name="Jaros M."/>
            <person name="Krenek A."/>
            <person name="Repkova J."/>
        </authorList>
    </citation>
    <scope>NUCLEOTIDE SEQUENCE [LARGE SCALE GENOMIC DNA]</scope>
    <source>
        <strain evidence="3">cv. Tatra</strain>
        <tissue evidence="2">Young leaves</tissue>
    </source>
</reference>
<comment type="caution">
    <text evidence="2">The sequence shown here is derived from an EMBL/GenBank/DDBJ whole genome shotgun (WGS) entry which is preliminary data.</text>
</comment>
<organism evidence="2 3">
    <name type="scientific">Trifolium pratense</name>
    <name type="common">Red clover</name>
    <dbReference type="NCBI Taxonomy" id="57577"/>
    <lineage>
        <taxon>Eukaryota</taxon>
        <taxon>Viridiplantae</taxon>
        <taxon>Streptophyta</taxon>
        <taxon>Embryophyta</taxon>
        <taxon>Tracheophyta</taxon>
        <taxon>Spermatophyta</taxon>
        <taxon>Magnoliopsida</taxon>
        <taxon>eudicotyledons</taxon>
        <taxon>Gunneridae</taxon>
        <taxon>Pentapetalae</taxon>
        <taxon>rosids</taxon>
        <taxon>fabids</taxon>
        <taxon>Fabales</taxon>
        <taxon>Fabaceae</taxon>
        <taxon>Papilionoideae</taxon>
        <taxon>50 kb inversion clade</taxon>
        <taxon>NPAAA clade</taxon>
        <taxon>Hologalegina</taxon>
        <taxon>IRL clade</taxon>
        <taxon>Trifolieae</taxon>
        <taxon>Trifolium</taxon>
    </lineage>
</organism>
<sequence length="128" mass="14129">AILFITTSSSSSPPLPPTVTAADAPFPAVAGRRFSFPLLNRPPHTHTPRSQNPRTQYHSCKVVPSSSSWFVHPPPPIRGCNFILLYAPHLGISPSHYISLRHLAVVSYFIVASCRRCITQRMGISRVE</sequence>
<dbReference type="EMBL" id="ASHM01042574">
    <property type="protein sequence ID" value="PNX82711.1"/>
    <property type="molecule type" value="Genomic_DNA"/>
</dbReference>
<accession>A0A2K3LVZ2</accession>
<gene>
    <name evidence="2" type="ORF">L195_g038744</name>
</gene>
<dbReference type="Proteomes" id="UP000236291">
    <property type="component" value="Unassembled WGS sequence"/>
</dbReference>